<reference evidence="2 3" key="1">
    <citation type="journal article" date="2018" name="Int. J. Syst. Evol. Microbiol.">
        <title>Glycomyces paridis sp. nov., isolated from the medicinal plant Paris polyphylla.</title>
        <authorList>
            <person name="Fang X.M."/>
            <person name="Bai J.L."/>
            <person name="Su J."/>
            <person name="Zhao L.L."/>
            <person name="Liu H.Y."/>
            <person name="Ma B.P."/>
            <person name="Zhang Y.Q."/>
            <person name="Yu L.Y."/>
        </authorList>
    </citation>
    <scope>NUCLEOTIDE SEQUENCE [LARGE SCALE GENOMIC DNA]</scope>
    <source>
        <strain evidence="2 3">CPCC 204357</strain>
    </source>
</reference>
<feature type="compositionally biased region" description="Basic residues" evidence="1">
    <location>
        <begin position="1"/>
        <end position="13"/>
    </location>
</feature>
<dbReference type="OrthoDB" id="9960854at2"/>
<evidence type="ECO:0000313" key="3">
    <source>
        <dbReference type="Proteomes" id="UP000305792"/>
    </source>
</evidence>
<evidence type="ECO:0000313" key="2">
    <source>
        <dbReference type="EMBL" id="THV29555.1"/>
    </source>
</evidence>
<feature type="compositionally biased region" description="Gly residues" evidence="1">
    <location>
        <begin position="33"/>
        <end position="43"/>
    </location>
</feature>
<dbReference type="RefSeq" id="WP_136529298.1">
    <property type="nucleotide sequence ID" value="NZ_STGX01000005.1"/>
</dbReference>
<organism evidence="2 3">
    <name type="scientific">Glycomyces paridis</name>
    <dbReference type="NCBI Taxonomy" id="2126555"/>
    <lineage>
        <taxon>Bacteria</taxon>
        <taxon>Bacillati</taxon>
        <taxon>Actinomycetota</taxon>
        <taxon>Actinomycetes</taxon>
        <taxon>Glycomycetales</taxon>
        <taxon>Glycomycetaceae</taxon>
        <taxon>Glycomyces</taxon>
    </lineage>
</organism>
<comment type="caution">
    <text evidence="2">The sequence shown here is derived from an EMBL/GenBank/DDBJ whole genome shotgun (WGS) entry which is preliminary data.</text>
</comment>
<dbReference type="AlphaFoldDB" id="A0A4S8PIR6"/>
<evidence type="ECO:0000256" key="1">
    <source>
        <dbReference type="SAM" id="MobiDB-lite"/>
    </source>
</evidence>
<feature type="compositionally biased region" description="Basic and acidic residues" evidence="1">
    <location>
        <begin position="68"/>
        <end position="84"/>
    </location>
</feature>
<name>A0A4S8PIR6_9ACTN</name>
<feature type="compositionally biased region" description="Basic and acidic residues" evidence="1">
    <location>
        <begin position="54"/>
        <end position="63"/>
    </location>
</feature>
<dbReference type="Proteomes" id="UP000305792">
    <property type="component" value="Unassembled WGS sequence"/>
</dbReference>
<feature type="region of interest" description="Disordered" evidence="1">
    <location>
        <begin position="1"/>
        <end position="63"/>
    </location>
</feature>
<keyword evidence="3" id="KW-1185">Reference proteome</keyword>
<protein>
    <submittedName>
        <fullName evidence="2">Uncharacterized protein</fullName>
    </submittedName>
</protein>
<gene>
    <name evidence="2" type="ORF">E9998_08635</name>
</gene>
<proteinExistence type="predicted"/>
<feature type="region of interest" description="Disordered" evidence="1">
    <location>
        <begin position="68"/>
        <end position="87"/>
    </location>
</feature>
<dbReference type="EMBL" id="STGX01000005">
    <property type="protein sequence ID" value="THV29555.1"/>
    <property type="molecule type" value="Genomic_DNA"/>
</dbReference>
<sequence length="192" mass="20714">MGRVRKNPPRKAKAAGSKAISRILGNNKVFRTGKGGGRGGRPGGNPPGPSGPRRKTDDELREDAKAIHETFRKGKTQEAADKSYNRKTVATAQDADGNLYYSVSSRGTSPESRALAERLGYKRVDGPGFVKTDPKQTHAEHILANATEQGHLKPPIRMSPSRKPCDSYNNPSNQGCGDRAANNPQTDLVGWP</sequence>
<feature type="region of interest" description="Disordered" evidence="1">
    <location>
        <begin position="144"/>
        <end position="192"/>
    </location>
</feature>
<accession>A0A4S8PIR6</accession>